<reference evidence="1 2" key="1">
    <citation type="submission" date="2023-01" db="EMBL/GenBank/DDBJ databases">
        <authorList>
            <person name="Whitehead M."/>
        </authorList>
    </citation>
    <scope>NUCLEOTIDE SEQUENCE [LARGE SCALE GENOMIC DNA]</scope>
</reference>
<gene>
    <name evidence="1" type="ORF">MEUPH1_LOCUS15881</name>
</gene>
<accession>A0AAV0WY84</accession>
<keyword evidence="2" id="KW-1185">Reference proteome</keyword>
<dbReference type="Proteomes" id="UP001160148">
    <property type="component" value="Unassembled WGS sequence"/>
</dbReference>
<comment type="caution">
    <text evidence="1">The sequence shown here is derived from an EMBL/GenBank/DDBJ whole genome shotgun (WGS) entry which is preliminary data.</text>
</comment>
<dbReference type="EMBL" id="CARXXK010000003">
    <property type="protein sequence ID" value="CAI6360594.1"/>
    <property type="molecule type" value="Genomic_DNA"/>
</dbReference>
<evidence type="ECO:0000313" key="1">
    <source>
        <dbReference type="EMBL" id="CAI6360594.1"/>
    </source>
</evidence>
<sequence>MSRYTTMEYPNLANGVRNVGQDGVVPAHVPGPEHVVVMLNADTIECIPLLGKPQAQLLRRQPYDEHRLVALHRLFRRDKQTTDCRRLEINRYVGKYYTCIINLYYNNYIVAEVVLSGVKYLI</sequence>
<name>A0AAV0WY84_9HEMI</name>
<evidence type="ECO:0000313" key="2">
    <source>
        <dbReference type="Proteomes" id="UP001160148"/>
    </source>
</evidence>
<organism evidence="1 2">
    <name type="scientific">Macrosiphum euphorbiae</name>
    <name type="common">potato aphid</name>
    <dbReference type="NCBI Taxonomy" id="13131"/>
    <lineage>
        <taxon>Eukaryota</taxon>
        <taxon>Metazoa</taxon>
        <taxon>Ecdysozoa</taxon>
        <taxon>Arthropoda</taxon>
        <taxon>Hexapoda</taxon>
        <taxon>Insecta</taxon>
        <taxon>Pterygota</taxon>
        <taxon>Neoptera</taxon>
        <taxon>Paraneoptera</taxon>
        <taxon>Hemiptera</taxon>
        <taxon>Sternorrhyncha</taxon>
        <taxon>Aphidomorpha</taxon>
        <taxon>Aphidoidea</taxon>
        <taxon>Aphididae</taxon>
        <taxon>Macrosiphini</taxon>
        <taxon>Macrosiphum</taxon>
    </lineage>
</organism>
<dbReference type="AlphaFoldDB" id="A0AAV0WY84"/>
<protein>
    <submittedName>
        <fullName evidence="1">Uncharacterized protein</fullName>
    </submittedName>
</protein>
<proteinExistence type="predicted"/>